<dbReference type="PANTHER" id="PTHR37813:SF1">
    <property type="entry name" value="FELS-2 PROPHAGE PROTEIN"/>
    <property type="match status" value="1"/>
</dbReference>
<comment type="caution">
    <text evidence="4">The sequence shown here is derived from an EMBL/GenBank/DDBJ whole genome shotgun (WGS) entry which is preliminary data.</text>
</comment>
<evidence type="ECO:0000259" key="3">
    <source>
        <dbReference type="Pfam" id="PF10145"/>
    </source>
</evidence>
<keyword evidence="5" id="KW-1185">Reference proteome</keyword>
<keyword evidence="2" id="KW-0812">Transmembrane</keyword>
<dbReference type="InterPro" id="IPR010090">
    <property type="entry name" value="Phage_tape_meas"/>
</dbReference>
<dbReference type="Pfam" id="PF10145">
    <property type="entry name" value="PhageMin_Tail"/>
    <property type="match status" value="1"/>
</dbReference>
<dbReference type="Proteomes" id="UP001597263">
    <property type="component" value="Unassembled WGS sequence"/>
</dbReference>
<evidence type="ECO:0000313" key="4">
    <source>
        <dbReference type="EMBL" id="MFD1226676.1"/>
    </source>
</evidence>
<reference evidence="5" key="1">
    <citation type="journal article" date="2019" name="Int. J. Syst. Evol. Microbiol.">
        <title>The Global Catalogue of Microorganisms (GCM) 10K type strain sequencing project: providing services to taxonomists for standard genome sequencing and annotation.</title>
        <authorList>
            <consortium name="The Broad Institute Genomics Platform"/>
            <consortium name="The Broad Institute Genome Sequencing Center for Infectious Disease"/>
            <person name="Wu L."/>
            <person name="Ma J."/>
        </authorList>
    </citation>
    <scope>NUCLEOTIDE SEQUENCE [LARGE SCALE GENOMIC DNA]</scope>
    <source>
        <strain evidence="5">CCUG 49584</strain>
    </source>
</reference>
<organism evidence="4 5">
    <name type="scientific">Pseudochrobactrum kiredjianiae</name>
    <dbReference type="NCBI Taxonomy" id="386305"/>
    <lineage>
        <taxon>Bacteria</taxon>
        <taxon>Pseudomonadati</taxon>
        <taxon>Pseudomonadota</taxon>
        <taxon>Alphaproteobacteria</taxon>
        <taxon>Hyphomicrobiales</taxon>
        <taxon>Brucellaceae</taxon>
        <taxon>Pseudochrobactrum</taxon>
    </lineage>
</organism>
<name>A0ABW3V383_9HYPH</name>
<evidence type="ECO:0000313" key="5">
    <source>
        <dbReference type="Proteomes" id="UP001597263"/>
    </source>
</evidence>
<dbReference type="NCBIfam" id="TIGR01760">
    <property type="entry name" value="tape_meas_TP901"/>
    <property type="match status" value="1"/>
</dbReference>
<proteinExistence type="predicted"/>
<keyword evidence="2" id="KW-1133">Transmembrane helix</keyword>
<keyword evidence="2" id="KW-0472">Membrane</keyword>
<dbReference type="PANTHER" id="PTHR37813">
    <property type="entry name" value="FELS-2 PROPHAGE PROTEIN"/>
    <property type="match status" value="1"/>
</dbReference>
<evidence type="ECO:0000256" key="2">
    <source>
        <dbReference type="SAM" id="Phobius"/>
    </source>
</evidence>
<accession>A0ABW3V383</accession>
<protein>
    <submittedName>
        <fullName evidence="4">Phage tail tape measure protein</fullName>
    </submittedName>
</protein>
<feature type="transmembrane region" description="Helical" evidence="2">
    <location>
        <begin position="492"/>
        <end position="517"/>
    </location>
</feature>
<feature type="transmembrane region" description="Helical" evidence="2">
    <location>
        <begin position="456"/>
        <end position="480"/>
    </location>
</feature>
<evidence type="ECO:0000256" key="1">
    <source>
        <dbReference type="ARBA" id="ARBA00022612"/>
    </source>
</evidence>
<dbReference type="RefSeq" id="WP_289388456.1">
    <property type="nucleotide sequence ID" value="NZ_JAUCBM010000012.1"/>
</dbReference>
<gene>
    <name evidence="4" type="ORF">ACFQ35_05860</name>
</gene>
<sequence length="790" mass="81816">MAVQTSKLIVALIDQFTAPSRGLSAAMKNLTAASEANAAKLAAMRGKMLDAVGAGYALYQGLSAPLNAATAFEAKLEDIGQKIDIPVKALPKLGQEVREIARQVTQSTMEMAEGMDVLAGMGANREDSLALLMPIGRAATAYKASVTDLAQAGYAALDNLKVPADQFTKALDAMAEAGKAGAFELKDMAQYFPSLGAAYQGLGQTGVSSVADLAAALQIVRKGTGDSSSAANNLANVLQKIRAPQTVKAFDKMGVDLEKELKAAAKRGLTPIEAIAEITNKALKGDLGKLGDLFSDSEVQKGIRPLIQNIQEYRRIRAEAMAAQGVVEADYQRRLQTGEMAAKRFAIIMERINTVIGAALIPVLADMADTFEPIMNSMAAWIEANPELTRGLVLATSALIAFKVATTAASYAGLFVKGAFLDLSIAALGVTRSLGRIAFAPVIAGFKALRSAMIGYSAAAAIAGHGAAGKALATSMLAFLNPLRLVTAAFHLLKLAVIGTGVGAIAVGLAAAGIWIYNNWTGVTLAFEAFKGAFMKALSPVMPVIQPVIDGVSWLWEKVSNLLGPIDEMGGGWTRAGIAAGKFVGETLRYIIELPGKIIAAASNFGSAGMQIIQSLWDGMVQKFGELMEWVKGIPGRITEAIGNIDLSGMIKWPFGLGGSGEITPAITGGAPIPKNLAGGIDGARASGGPVREGGTYLVGEKGPELVTFPQNGFVSSNFDTLGILRKAVGSGNQNSGGRAAPAAAPSIVNHIVVHAKTGASAAEIADQVARAISAKIGSVSNRAYSDGGM</sequence>
<feature type="domain" description="Phage tail tape measure protein" evidence="3">
    <location>
        <begin position="98"/>
        <end position="285"/>
    </location>
</feature>
<dbReference type="EMBL" id="JBHTMA010000032">
    <property type="protein sequence ID" value="MFD1226676.1"/>
    <property type="molecule type" value="Genomic_DNA"/>
</dbReference>
<keyword evidence="1" id="KW-1188">Viral release from host cell</keyword>